<dbReference type="InterPro" id="IPR011042">
    <property type="entry name" value="6-blade_b-propeller_TolB-like"/>
</dbReference>
<feature type="region of interest" description="Disordered" evidence="1">
    <location>
        <begin position="1"/>
        <end position="22"/>
    </location>
</feature>
<dbReference type="SUPFAM" id="SSF50956">
    <property type="entry name" value="Thermostable phytase (3-phytase)"/>
    <property type="match status" value="1"/>
</dbReference>
<accession>A0A0G3BIT3</accession>
<sequence length="424" mass="47332">MRGIAPKVETPTERDPADMDDPAVWVHPDDPDDSLIVAAAKEGGLRVFDFKGRVVQRLPAEVDAEGEPLNRYNNVEVVYGFRLGRKRVDLAVATDRLRDRLKVWRLDEDYEHDDDHDEDDADDLPLRDVTSPRMTRLFPTRPDPADLARGSVPNPDDGENTAYGLAVYRDKASGRVYALVNQNDEAVIAQYELVAEPDHTVSAKFVRDWRFPYAYKGQDLTQENEDDPARDFSPQFEGMVVDQQTGVLYAGQEDVGIWRIDLRTGVAEDRPFYETRSFDPNSRIARDLEGLTIYYGADGSGYLLASSQGMAHGQPPTLPTPGLDDSFAVFERQTPNRLLGSFRIEANRDKGIDGVQESDGSDVSNVPLPGFPFGVLITQDGYDGDVFDGSVEATNLKLTPWDAIARHFPGGPLKVDTRYDPRRP</sequence>
<feature type="region of interest" description="Disordered" evidence="1">
    <location>
        <begin position="111"/>
        <end position="159"/>
    </location>
</feature>
<dbReference type="Gene3D" id="2.120.10.30">
    <property type="entry name" value="TolB, C-terminal domain"/>
    <property type="match status" value="1"/>
</dbReference>
<dbReference type="KEGG" id="pbh:AAW51_2658"/>
<organism evidence="3 4">
    <name type="scientific">Caldimonas brevitalea</name>
    <dbReference type="NCBI Taxonomy" id="413882"/>
    <lineage>
        <taxon>Bacteria</taxon>
        <taxon>Pseudomonadati</taxon>
        <taxon>Pseudomonadota</taxon>
        <taxon>Betaproteobacteria</taxon>
        <taxon>Burkholderiales</taxon>
        <taxon>Sphaerotilaceae</taxon>
        <taxon>Caldimonas</taxon>
    </lineage>
</organism>
<dbReference type="Pfam" id="PF02333">
    <property type="entry name" value="Phytase"/>
    <property type="match status" value="2"/>
</dbReference>
<proteinExistence type="predicted"/>
<feature type="domain" description="BPP" evidence="2">
    <location>
        <begin position="1"/>
        <end position="408"/>
    </location>
</feature>
<dbReference type="GO" id="GO:0016158">
    <property type="term" value="F:inositol hexakisphosphate 3-phosphatase activity"/>
    <property type="evidence" value="ECO:0007669"/>
    <property type="project" value="InterPro"/>
</dbReference>
<name>A0A0G3BIT3_9BURK</name>
<feature type="compositionally biased region" description="Acidic residues" evidence="1">
    <location>
        <begin position="111"/>
        <end position="123"/>
    </location>
</feature>
<keyword evidence="4" id="KW-1185">Reference proteome</keyword>
<dbReference type="InterPro" id="IPR003431">
    <property type="entry name" value="B-propeller_Phytase"/>
</dbReference>
<reference evidence="3 4" key="1">
    <citation type="submission" date="2015-05" db="EMBL/GenBank/DDBJ databases">
        <authorList>
            <person name="Tang B."/>
            <person name="Yu Y."/>
        </authorList>
    </citation>
    <scope>NUCLEOTIDE SEQUENCE [LARGE SCALE GENOMIC DNA]</scope>
    <source>
        <strain evidence="3 4">DSM 7029</strain>
    </source>
</reference>
<evidence type="ECO:0000313" key="4">
    <source>
        <dbReference type="Proteomes" id="UP000035352"/>
    </source>
</evidence>
<dbReference type="STRING" id="413882.AAW51_2658"/>
<evidence type="ECO:0000259" key="2">
    <source>
        <dbReference type="PROSITE" id="PS51662"/>
    </source>
</evidence>
<dbReference type="PROSITE" id="PS51662">
    <property type="entry name" value="BP_PHYTASE"/>
    <property type="match status" value="1"/>
</dbReference>
<gene>
    <name evidence="3" type="ORF">AAW51_2658</name>
</gene>
<evidence type="ECO:0000313" key="3">
    <source>
        <dbReference type="EMBL" id="AKJ29349.1"/>
    </source>
</evidence>
<evidence type="ECO:0000256" key="1">
    <source>
        <dbReference type="SAM" id="MobiDB-lite"/>
    </source>
</evidence>
<dbReference type="AlphaFoldDB" id="A0A0G3BIT3"/>
<dbReference type="EMBL" id="CP011371">
    <property type="protein sequence ID" value="AKJ29349.1"/>
    <property type="molecule type" value="Genomic_DNA"/>
</dbReference>
<dbReference type="Proteomes" id="UP000035352">
    <property type="component" value="Chromosome"/>
</dbReference>
<protein>
    <submittedName>
        <fullName evidence="3">3-phytase</fullName>
    </submittedName>
</protein>